<dbReference type="AlphaFoldDB" id="A0A6P3YDS1"/>
<gene>
    <name evidence="4" type="primary">LOC106752185</name>
</gene>
<keyword evidence="2" id="KW-0472">Membrane</keyword>
<keyword evidence="2" id="KW-0812">Transmembrane</keyword>
<evidence type="ECO:0000256" key="1">
    <source>
        <dbReference type="SAM" id="MobiDB-lite"/>
    </source>
</evidence>
<keyword evidence="2" id="KW-1133">Transmembrane helix</keyword>
<dbReference type="GeneID" id="106752185"/>
<feature type="compositionally biased region" description="Low complexity" evidence="1">
    <location>
        <begin position="114"/>
        <end position="129"/>
    </location>
</feature>
<dbReference type="KEGG" id="dqu:106752185"/>
<evidence type="ECO:0000256" key="2">
    <source>
        <dbReference type="SAM" id="Phobius"/>
    </source>
</evidence>
<dbReference type="OrthoDB" id="8194095at2759"/>
<dbReference type="Proteomes" id="UP000515204">
    <property type="component" value="Unplaced"/>
</dbReference>
<feature type="compositionally biased region" description="Pro residues" evidence="1">
    <location>
        <begin position="98"/>
        <end position="113"/>
    </location>
</feature>
<feature type="region of interest" description="Disordered" evidence="1">
    <location>
        <begin position="145"/>
        <end position="177"/>
    </location>
</feature>
<feature type="compositionally biased region" description="Basic and acidic residues" evidence="1">
    <location>
        <begin position="86"/>
        <end position="97"/>
    </location>
</feature>
<accession>A0A6P3YDS1</accession>
<keyword evidence="3" id="KW-1185">Reference proteome</keyword>
<protein>
    <submittedName>
        <fullName evidence="4">Early nodulin-75</fullName>
    </submittedName>
</protein>
<evidence type="ECO:0000313" key="3">
    <source>
        <dbReference type="Proteomes" id="UP000515204"/>
    </source>
</evidence>
<proteinExistence type="predicted"/>
<feature type="transmembrane region" description="Helical" evidence="2">
    <location>
        <begin position="286"/>
        <end position="306"/>
    </location>
</feature>
<reference evidence="4" key="1">
    <citation type="submission" date="2025-08" db="UniProtKB">
        <authorList>
            <consortium name="RefSeq"/>
        </authorList>
    </citation>
    <scope>IDENTIFICATION</scope>
</reference>
<dbReference type="RefSeq" id="XP_014489200.1">
    <property type="nucleotide sequence ID" value="XM_014633714.1"/>
</dbReference>
<evidence type="ECO:0000313" key="4">
    <source>
        <dbReference type="RefSeq" id="XP_014489200.1"/>
    </source>
</evidence>
<feature type="region of interest" description="Disordered" evidence="1">
    <location>
        <begin position="52"/>
        <end position="129"/>
    </location>
</feature>
<organism evidence="3 4">
    <name type="scientific">Dinoponera quadriceps</name>
    <name type="common">South American ant</name>
    <dbReference type="NCBI Taxonomy" id="609295"/>
    <lineage>
        <taxon>Eukaryota</taxon>
        <taxon>Metazoa</taxon>
        <taxon>Ecdysozoa</taxon>
        <taxon>Arthropoda</taxon>
        <taxon>Hexapoda</taxon>
        <taxon>Insecta</taxon>
        <taxon>Pterygota</taxon>
        <taxon>Neoptera</taxon>
        <taxon>Endopterygota</taxon>
        <taxon>Hymenoptera</taxon>
        <taxon>Apocrita</taxon>
        <taxon>Aculeata</taxon>
        <taxon>Formicoidea</taxon>
        <taxon>Formicidae</taxon>
        <taxon>Ponerinae</taxon>
        <taxon>Ponerini</taxon>
        <taxon>Dinoponera</taxon>
    </lineage>
</organism>
<sequence>MENENKSISDIAITISPVYVTPKTPKLKKGEAIDYPAPRYSTLDHEMIAKLNAGKKQIQQRFNPPASLIFNNDDAPNGGPPNGRPSNDRPPNDRPPNDRPPNGRPPNGRPPNGRPNSGSSSSISSPSLPGPISFAMYEYGPPYSPEFLEDKTTSKPMTSVQKYPPMPMDDQVPDNYKSPPNNYQVASGGPEMEYPNFDVVPSYENTDEPTKKPMKFANHHDRPFQFDDDSYGHDQHHDFHHEMIYDHLPDHYHEHHVEHTTEQEPEMNDQRLDKRPYSYYFIGKKLWYVPLYFSIYFIIYIAALVLKSIARHKINFPANLAEAAGHSKRSEPDEGWWHFAGRILEGVERFAKMSGDKDS</sequence>
<name>A0A6P3YDS1_DINQU</name>